<evidence type="ECO:0000313" key="4">
    <source>
        <dbReference type="Proteomes" id="UP000512167"/>
    </source>
</evidence>
<dbReference type="EMBL" id="CP051151">
    <property type="protein sequence ID" value="QLY40487.1"/>
    <property type="molecule type" value="Genomic_DNA"/>
</dbReference>
<feature type="transmembrane region" description="Helical" evidence="1">
    <location>
        <begin position="29"/>
        <end position="48"/>
    </location>
</feature>
<feature type="transmembrane region" description="Helical" evidence="1">
    <location>
        <begin position="63"/>
        <end position="79"/>
    </location>
</feature>
<evidence type="ECO:0000313" key="3">
    <source>
        <dbReference type="EMBL" id="QLY40487.1"/>
    </source>
</evidence>
<feature type="transmembrane region" description="Helical" evidence="1">
    <location>
        <begin position="6"/>
        <end position="24"/>
    </location>
</feature>
<dbReference type="Proteomes" id="UP000512167">
    <property type="component" value="Chromosome"/>
</dbReference>
<dbReference type="KEGG" id="tbk:HF295_06330"/>
<keyword evidence="1" id="KW-1133">Transmembrane helix</keyword>
<dbReference type="RefSeq" id="WP_312031325.1">
    <property type="nucleotide sequence ID" value="NZ_CP051151.1"/>
</dbReference>
<dbReference type="SMART" id="SM00267">
    <property type="entry name" value="GGDEF"/>
    <property type="match status" value="1"/>
</dbReference>
<dbReference type="Pfam" id="PF00990">
    <property type="entry name" value="GGDEF"/>
    <property type="match status" value="1"/>
</dbReference>
<reference evidence="3 4" key="1">
    <citation type="submission" date="2020-04" db="EMBL/GenBank/DDBJ databases">
        <authorList>
            <person name="Zheng R.K."/>
            <person name="Sun C.M."/>
        </authorList>
    </citation>
    <scope>NUCLEOTIDE SEQUENCE [LARGE SCALE GENOMIC DNA]</scope>
    <source>
        <strain evidence="4">zrk29</strain>
    </source>
</reference>
<organism evidence="3 4">
    <name type="scientific">Hujiaoplasma nucleasis</name>
    <dbReference type="NCBI Taxonomy" id="2725268"/>
    <lineage>
        <taxon>Bacteria</taxon>
        <taxon>Bacillati</taxon>
        <taxon>Mycoplasmatota</taxon>
        <taxon>Mollicutes</taxon>
        <taxon>Candidatus Izemoplasmatales</taxon>
        <taxon>Hujiaoplasmataceae</taxon>
        <taxon>Hujiaoplasma</taxon>
    </lineage>
</organism>
<dbReference type="InterPro" id="IPR000160">
    <property type="entry name" value="GGDEF_dom"/>
</dbReference>
<proteinExistence type="predicted"/>
<dbReference type="InterPro" id="IPR043128">
    <property type="entry name" value="Rev_trsase/Diguanyl_cyclase"/>
</dbReference>
<feature type="domain" description="GGDEF" evidence="2">
    <location>
        <begin position="255"/>
        <end position="390"/>
    </location>
</feature>
<dbReference type="PROSITE" id="PS50887">
    <property type="entry name" value="GGDEF"/>
    <property type="match status" value="1"/>
</dbReference>
<gene>
    <name evidence="3" type="ORF">HF295_06330</name>
</gene>
<dbReference type="InterPro" id="IPR029787">
    <property type="entry name" value="Nucleotide_cyclase"/>
</dbReference>
<keyword evidence="1" id="KW-0472">Membrane</keyword>
<sequence length="390" mass="45879">MLDLVYYSVLILISSVYVLGIIIYKRISILKSILFIITLLVILIWEFFPDIIPFNEFNYLEDLYYILLVTVLLVLSLSFRSKIKVTRNLTDHDFFDLEKQLESVTNTSELLRKRFIRSIELMNEGLIFYETDYSGLYITDQIKDLIDIQNNQVTMDDYVNIIYEEDRKMYLQTIKKLNEKVPSYEMKYRVQSRDTYAWVIEKGRLFKHQKMDHIIATLKPVNLKLFPDTLIEELDSLPYEEELTKTLSSLRKEKETFYLVMLHLTNIPDVNKRFGRDVGNLMIAEYVKNMRYHFAREKNTLFRITGIQFALIIKDDLKYQNLHRALTSGGDLINLKLSIGGIQQIIYPNLGIIKHDPWSKININELISLSNKALEEAISDNKNNYSIFGG</sequence>
<dbReference type="Gene3D" id="3.30.450.20">
    <property type="entry name" value="PAS domain"/>
    <property type="match status" value="1"/>
</dbReference>
<dbReference type="Gene3D" id="3.30.70.270">
    <property type="match status" value="1"/>
</dbReference>
<keyword evidence="1" id="KW-0812">Transmembrane</keyword>
<keyword evidence="4" id="KW-1185">Reference proteome</keyword>
<protein>
    <submittedName>
        <fullName evidence="3">Diguanylate cyclase</fullName>
    </submittedName>
</protein>
<name>A0A7L6N5E1_9MOLU</name>
<evidence type="ECO:0000256" key="1">
    <source>
        <dbReference type="SAM" id="Phobius"/>
    </source>
</evidence>
<evidence type="ECO:0000259" key="2">
    <source>
        <dbReference type="PROSITE" id="PS50887"/>
    </source>
</evidence>
<dbReference type="SUPFAM" id="SSF55073">
    <property type="entry name" value="Nucleotide cyclase"/>
    <property type="match status" value="1"/>
</dbReference>
<accession>A0A7L6N5E1</accession>
<dbReference type="AlphaFoldDB" id="A0A7L6N5E1"/>